<feature type="compositionally biased region" description="Basic residues" evidence="1">
    <location>
        <begin position="50"/>
        <end position="64"/>
    </location>
</feature>
<dbReference type="Pfam" id="PF13704">
    <property type="entry name" value="Glyco_tranf_2_4"/>
    <property type="match status" value="1"/>
</dbReference>
<dbReference type="Proteomes" id="UP000635853">
    <property type="component" value="Unassembled WGS sequence"/>
</dbReference>
<protein>
    <submittedName>
        <fullName evidence="2">Glycosyltransferase family 2 protein</fullName>
    </submittedName>
</protein>
<accession>A0ABS1RF56</accession>
<feature type="compositionally biased region" description="Basic residues" evidence="1">
    <location>
        <begin position="25"/>
        <end position="36"/>
    </location>
</feature>
<keyword evidence="3" id="KW-1185">Reference proteome</keyword>
<evidence type="ECO:0000313" key="3">
    <source>
        <dbReference type="Proteomes" id="UP000635853"/>
    </source>
</evidence>
<comment type="caution">
    <text evidence="2">The sequence shown here is derived from an EMBL/GenBank/DDBJ whole genome shotgun (WGS) entry which is preliminary data.</text>
</comment>
<evidence type="ECO:0000313" key="2">
    <source>
        <dbReference type="EMBL" id="MBL3578290.1"/>
    </source>
</evidence>
<proteinExistence type="predicted"/>
<sequence>MHRHAPSRPSGRPDRAQDKPCGRARAGRSGRPRIRPCPRSSALRPDTGRRPPRPRPKPRARGHRHDHEERRPRQPQWLAHHRAIGVDDILVHTNDCTDGTDRLLARLDSKGLVQHRTNPYRATGLKPQHAALQAAEDEPAIREAGWVVCMDVDGFITITTGDGTLAALFTVTRGANPISMTWRLFGNADIDGYEDRPVMAQFTLCATKMTRKPHQTRGVKTLFRNKGLFRKLGVHRPRGLEPGRLNEIRWVDGSGRPLPPRMHRTACRSPPPERRATIWCRCTISPCARPRAFWSSATAAGSTMSTATRGLATGSG</sequence>
<organism evidence="2 3">
    <name type="scientific">Rhodovulum visakhapatnamense</name>
    <dbReference type="NCBI Taxonomy" id="364297"/>
    <lineage>
        <taxon>Bacteria</taxon>
        <taxon>Pseudomonadati</taxon>
        <taxon>Pseudomonadota</taxon>
        <taxon>Alphaproteobacteria</taxon>
        <taxon>Rhodobacterales</taxon>
        <taxon>Paracoccaceae</taxon>
        <taxon>Rhodovulum</taxon>
    </lineage>
</organism>
<feature type="region of interest" description="Disordered" evidence="1">
    <location>
        <begin position="1"/>
        <end position="79"/>
    </location>
</feature>
<evidence type="ECO:0000256" key="1">
    <source>
        <dbReference type="SAM" id="MobiDB-lite"/>
    </source>
</evidence>
<dbReference type="EMBL" id="JAESIL010000030">
    <property type="protein sequence ID" value="MBL3578290.1"/>
    <property type="molecule type" value="Genomic_DNA"/>
</dbReference>
<name>A0ABS1RF56_9RHOB</name>
<gene>
    <name evidence="2" type="ORF">JMJ92_08995</name>
</gene>
<reference evidence="3" key="1">
    <citation type="submission" date="2021-01" db="EMBL/GenBank/DDBJ databases">
        <title>Draft genomes of Rhodovulum sulfidophilum.</title>
        <authorList>
            <person name="Guzman M.S."/>
        </authorList>
    </citation>
    <scope>NUCLEOTIDE SEQUENCE [LARGE SCALE GENOMIC DNA]</scope>
    <source>
        <strain evidence="3">AB19</strain>
    </source>
</reference>
<feature type="compositionally biased region" description="Basic and acidic residues" evidence="1">
    <location>
        <begin position="11"/>
        <end position="21"/>
    </location>
</feature>